<organism evidence="2 3">
    <name type="scientific">Steinernema glaseri</name>
    <dbReference type="NCBI Taxonomy" id="37863"/>
    <lineage>
        <taxon>Eukaryota</taxon>
        <taxon>Metazoa</taxon>
        <taxon>Ecdysozoa</taxon>
        <taxon>Nematoda</taxon>
        <taxon>Chromadorea</taxon>
        <taxon>Rhabditida</taxon>
        <taxon>Tylenchina</taxon>
        <taxon>Panagrolaimomorpha</taxon>
        <taxon>Strongyloidoidea</taxon>
        <taxon>Steinernematidae</taxon>
        <taxon>Steinernema</taxon>
    </lineage>
</organism>
<feature type="region of interest" description="Disordered" evidence="1">
    <location>
        <begin position="1"/>
        <end position="138"/>
    </location>
</feature>
<dbReference type="WBParaSite" id="L893_g30034.t1">
    <property type="protein sequence ID" value="L893_g30034.t1"/>
    <property type="gene ID" value="L893_g30034"/>
</dbReference>
<proteinExistence type="predicted"/>
<feature type="compositionally biased region" description="Low complexity" evidence="1">
    <location>
        <begin position="64"/>
        <end position="73"/>
    </location>
</feature>
<sequence>MGRRRSRSPKGSRRDRSRDRVKDSSRYDDDRRSQSSSSRNTAGSIEALKNRMKTALNEAKSELSEASTSSGSKQQREDPISAAEAARRTREIERIDSEGGFRPAEFKSTAGGAGGRVRKDGTGTTESEKKQRAHEKAIYGPSARSAAVEVNQTASAAPEQPIERTNELAHPRLSKDPEARNKHWLEVLREQRRELLC</sequence>
<feature type="compositionally biased region" description="Basic and acidic residues" evidence="1">
    <location>
        <begin position="117"/>
        <end position="137"/>
    </location>
</feature>
<feature type="region of interest" description="Disordered" evidence="1">
    <location>
        <begin position="150"/>
        <end position="179"/>
    </location>
</feature>
<feature type="compositionally biased region" description="Basic and acidic residues" evidence="1">
    <location>
        <begin position="161"/>
        <end position="179"/>
    </location>
</feature>
<reference evidence="3" key="1">
    <citation type="submission" date="2016-11" db="UniProtKB">
        <authorList>
            <consortium name="WormBaseParasite"/>
        </authorList>
    </citation>
    <scope>IDENTIFICATION</scope>
</reference>
<dbReference type="AlphaFoldDB" id="A0A1I7ZVL8"/>
<evidence type="ECO:0000256" key="1">
    <source>
        <dbReference type="SAM" id="MobiDB-lite"/>
    </source>
</evidence>
<evidence type="ECO:0000313" key="3">
    <source>
        <dbReference type="WBParaSite" id="L893_g30034.t1"/>
    </source>
</evidence>
<dbReference type="Proteomes" id="UP000095287">
    <property type="component" value="Unplaced"/>
</dbReference>
<feature type="compositionally biased region" description="Basic and acidic residues" evidence="1">
    <location>
        <begin position="12"/>
        <end position="33"/>
    </location>
</feature>
<protein>
    <submittedName>
        <fullName evidence="3">SMAP domain-containing protein</fullName>
    </submittedName>
</protein>
<feature type="compositionally biased region" description="Basic and acidic residues" evidence="1">
    <location>
        <begin position="74"/>
        <end position="99"/>
    </location>
</feature>
<evidence type="ECO:0000313" key="2">
    <source>
        <dbReference type="Proteomes" id="UP000095287"/>
    </source>
</evidence>
<accession>A0A1I7ZVL8</accession>
<feature type="compositionally biased region" description="Basic residues" evidence="1">
    <location>
        <begin position="1"/>
        <end position="11"/>
    </location>
</feature>
<name>A0A1I7ZVL8_9BILA</name>
<keyword evidence="2" id="KW-1185">Reference proteome</keyword>